<reference evidence="1 2" key="1">
    <citation type="submission" date="2019-05" db="EMBL/GenBank/DDBJ databases">
        <title>Another draft genome of Portunus trituberculatus and its Hox gene families provides insights of decapod evolution.</title>
        <authorList>
            <person name="Jeong J.-H."/>
            <person name="Song I."/>
            <person name="Kim S."/>
            <person name="Choi T."/>
            <person name="Kim D."/>
            <person name="Ryu S."/>
            <person name="Kim W."/>
        </authorList>
    </citation>
    <scope>NUCLEOTIDE SEQUENCE [LARGE SCALE GENOMIC DNA]</scope>
    <source>
        <tissue evidence="1">Muscle</tissue>
    </source>
</reference>
<dbReference type="Proteomes" id="UP000324222">
    <property type="component" value="Unassembled WGS sequence"/>
</dbReference>
<protein>
    <submittedName>
        <fullName evidence="1">SCAN domain-containing protein 3</fullName>
    </submittedName>
</protein>
<dbReference type="PANTHER" id="PTHR45913:SF19">
    <property type="entry name" value="LOW QUALITY PROTEIN: ZINC FINGER BED DOMAIN-CONTAINING PROTEIN 5-LIKE"/>
    <property type="match status" value="1"/>
</dbReference>
<keyword evidence="2" id="KW-1185">Reference proteome</keyword>
<sequence>MTDFRDHLTGLLESLHKYFSDLNSTNNEWIRNPFDVSEDIIPDEDCSAKEEFLTFMHDAWKLMFEAKAGLDTFWISCLQDISTLASRAVQIFIGFSTTHLCEQAFSTVLGMKTKKHNKLNVSLSYNAHLVRSVTKPRMENIAQAIQAPLSQ</sequence>
<proteinExistence type="predicted"/>
<dbReference type="EMBL" id="VSRR010002475">
    <property type="protein sequence ID" value="MPC31629.1"/>
    <property type="molecule type" value="Genomic_DNA"/>
</dbReference>
<organism evidence="1 2">
    <name type="scientific">Portunus trituberculatus</name>
    <name type="common">Swimming crab</name>
    <name type="synonym">Neptunus trituberculatus</name>
    <dbReference type="NCBI Taxonomy" id="210409"/>
    <lineage>
        <taxon>Eukaryota</taxon>
        <taxon>Metazoa</taxon>
        <taxon>Ecdysozoa</taxon>
        <taxon>Arthropoda</taxon>
        <taxon>Crustacea</taxon>
        <taxon>Multicrustacea</taxon>
        <taxon>Malacostraca</taxon>
        <taxon>Eumalacostraca</taxon>
        <taxon>Eucarida</taxon>
        <taxon>Decapoda</taxon>
        <taxon>Pleocyemata</taxon>
        <taxon>Brachyura</taxon>
        <taxon>Eubrachyura</taxon>
        <taxon>Portunoidea</taxon>
        <taxon>Portunidae</taxon>
        <taxon>Portuninae</taxon>
        <taxon>Portunus</taxon>
    </lineage>
</organism>
<evidence type="ECO:0000313" key="1">
    <source>
        <dbReference type="EMBL" id="MPC31629.1"/>
    </source>
</evidence>
<accession>A0A5B7EE59</accession>
<gene>
    <name evidence="1" type="primary">ZBED9_2</name>
    <name evidence="1" type="ORF">E2C01_024924</name>
</gene>
<comment type="caution">
    <text evidence="1">The sequence shown here is derived from an EMBL/GenBank/DDBJ whole genome shotgun (WGS) entry which is preliminary data.</text>
</comment>
<dbReference type="PANTHER" id="PTHR45913">
    <property type="entry name" value="EPM2A-INTERACTING PROTEIN 1"/>
    <property type="match status" value="1"/>
</dbReference>
<dbReference type="AlphaFoldDB" id="A0A5B7EE59"/>
<name>A0A5B7EE59_PORTR</name>
<evidence type="ECO:0000313" key="2">
    <source>
        <dbReference type="Proteomes" id="UP000324222"/>
    </source>
</evidence>